<sequence>MDDLLKFWEAAASKFLVGKTIASVRYLTDAEMEDLDWYHKSLVIFFTDGSHIFSSQDDEGNNAGALFTSDDELSVIPTFG</sequence>
<proteinExistence type="predicted"/>
<dbReference type="EMBL" id="LR796176">
    <property type="protein sequence ID" value="CAB4123803.1"/>
    <property type="molecule type" value="Genomic_DNA"/>
</dbReference>
<evidence type="ECO:0000313" key="1">
    <source>
        <dbReference type="EMBL" id="CAB4121873.1"/>
    </source>
</evidence>
<reference evidence="3" key="1">
    <citation type="submission" date="2020-05" db="EMBL/GenBank/DDBJ databases">
        <authorList>
            <person name="Chiriac C."/>
            <person name="Salcher M."/>
            <person name="Ghai R."/>
            <person name="Kavagutti S V."/>
        </authorList>
    </citation>
    <scope>NUCLEOTIDE SEQUENCE</scope>
</reference>
<organism evidence="3">
    <name type="scientific">uncultured Caudovirales phage</name>
    <dbReference type="NCBI Taxonomy" id="2100421"/>
    <lineage>
        <taxon>Viruses</taxon>
        <taxon>Duplodnaviria</taxon>
        <taxon>Heunggongvirae</taxon>
        <taxon>Uroviricota</taxon>
        <taxon>Caudoviricetes</taxon>
        <taxon>Peduoviridae</taxon>
        <taxon>Maltschvirus</taxon>
        <taxon>Maltschvirus maltsch</taxon>
    </lineage>
</organism>
<name>A0A6J7WN56_9CAUD</name>
<dbReference type="EMBL" id="LR798268">
    <property type="protein sequence ID" value="CAB5219230.1"/>
    <property type="molecule type" value="Genomic_DNA"/>
</dbReference>
<protein>
    <submittedName>
        <fullName evidence="3">Uncharacterized protein</fullName>
    </submittedName>
</protein>
<evidence type="ECO:0000313" key="2">
    <source>
        <dbReference type="EMBL" id="CAB4123803.1"/>
    </source>
</evidence>
<accession>A0A6J7WN56</accession>
<gene>
    <name evidence="3" type="ORF">UFOVP220_49</name>
    <name evidence="1" type="ORF">UFOVP26_39</name>
    <name evidence="2" type="ORF">UFOVP44_58</name>
</gene>
<dbReference type="EMBL" id="LR796152">
    <property type="protein sequence ID" value="CAB4121873.1"/>
    <property type="molecule type" value="Genomic_DNA"/>
</dbReference>
<evidence type="ECO:0000313" key="3">
    <source>
        <dbReference type="EMBL" id="CAB5219230.1"/>
    </source>
</evidence>